<reference evidence="2" key="1">
    <citation type="submission" date="2014-08" db="EMBL/GenBank/DDBJ databases">
        <title>DNA barcoding of Bradysia (Diptera: Sciaridae) for detection of the immature stages on agricultural crops.</title>
        <authorList>
            <person name="Shin S."/>
            <person name="Jung S."/>
            <person name="Heller K."/>
            <person name="Menzel F."/>
            <person name="Hong T.-K."/>
            <person name="Lee H."/>
            <person name="Lee S."/>
        </authorList>
    </citation>
    <scope>NUCLEOTIDE SEQUENCE</scope>
</reference>
<evidence type="ECO:0008006" key="5">
    <source>
        <dbReference type="Google" id="ProtNLM"/>
    </source>
</evidence>
<name>A0A090F038_MESPL</name>
<dbReference type="InterPro" id="IPR000944">
    <property type="entry name" value="Tscrpt_reg_Rrf2"/>
</dbReference>
<dbReference type="PROSITE" id="PS51197">
    <property type="entry name" value="HTH_RRF2_2"/>
    <property type="match status" value="1"/>
</dbReference>
<dbReference type="SUPFAM" id="SSF46785">
    <property type="entry name" value="Winged helix' DNA-binding domain"/>
    <property type="match status" value="1"/>
</dbReference>
<dbReference type="Proteomes" id="UP000182888">
    <property type="component" value="Unassembled WGS sequence"/>
</dbReference>
<dbReference type="Proteomes" id="UP000046373">
    <property type="component" value="Unassembled WGS sequence"/>
</dbReference>
<accession>A0A090F038</accession>
<evidence type="ECO:0000313" key="2">
    <source>
        <dbReference type="EMBL" id="CDX62186.1"/>
    </source>
</evidence>
<dbReference type="AlphaFoldDB" id="A0A090F038"/>
<dbReference type="GeneID" id="31890951"/>
<dbReference type="EMBL" id="CCNB01000012">
    <property type="protein sequence ID" value="CDX37101.1"/>
    <property type="molecule type" value="Genomic_DNA"/>
</dbReference>
<dbReference type="EMBL" id="CCND01000045">
    <property type="protein sequence ID" value="CDX62186.1"/>
    <property type="molecule type" value="Genomic_DNA"/>
</dbReference>
<proteinExistence type="predicted"/>
<evidence type="ECO:0000313" key="3">
    <source>
        <dbReference type="Proteomes" id="UP000046373"/>
    </source>
</evidence>
<dbReference type="Gene3D" id="1.10.10.10">
    <property type="entry name" value="Winged helix-like DNA-binding domain superfamily/Winged helix DNA-binding domain"/>
    <property type="match status" value="1"/>
</dbReference>
<dbReference type="InterPro" id="IPR036388">
    <property type="entry name" value="WH-like_DNA-bd_sf"/>
</dbReference>
<dbReference type="PANTHER" id="PTHR33221">
    <property type="entry name" value="WINGED HELIX-TURN-HELIX TRANSCRIPTIONAL REGULATOR, RRF2 FAMILY"/>
    <property type="match status" value="1"/>
</dbReference>
<sequence length="149" mass="16188">MKRNSRLSSTLHILVHMAEAPDRALTSEELAGFIHTNPVVVRRTIAGLREAGIVTSSRGHGGGWQLGRAPDRISLAEISAALGETLLPFSTEPESPGCLVEQAVIAVLDDFRLEAERLLAERLSHITLADLTADFRRRYDLIGVSSHAV</sequence>
<reference evidence="1 3" key="3">
    <citation type="submission" date="2014-08" db="EMBL/GenBank/DDBJ databases">
        <authorList>
            <person name="Moulin Lionel"/>
        </authorList>
    </citation>
    <scope>NUCLEOTIDE SEQUENCE [LARGE SCALE GENOMIC DNA]</scope>
</reference>
<evidence type="ECO:0000313" key="1">
    <source>
        <dbReference type="EMBL" id="CDX37101.1"/>
    </source>
</evidence>
<dbReference type="GO" id="GO:0005829">
    <property type="term" value="C:cytosol"/>
    <property type="evidence" value="ECO:0007669"/>
    <property type="project" value="TreeGrafter"/>
</dbReference>
<gene>
    <name evidence="2" type="ORF">MPL1032_50237</name>
    <name evidence="1" type="ORF">MPLDJ20_20805</name>
</gene>
<dbReference type="InterPro" id="IPR036390">
    <property type="entry name" value="WH_DNA-bd_sf"/>
</dbReference>
<dbReference type="Pfam" id="PF02082">
    <property type="entry name" value="Rrf2"/>
    <property type="match status" value="1"/>
</dbReference>
<dbReference type="GO" id="GO:0003700">
    <property type="term" value="F:DNA-binding transcription factor activity"/>
    <property type="evidence" value="ECO:0007669"/>
    <property type="project" value="TreeGrafter"/>
</dbReference>
<reference evidence="4" key="2">
    <citation type="submission" date="2014-08" db="EMBL/GenBank/DDBJ databases">
        <authorList>
            <person name="Edwards T."/>
        </authorList>
    </citation>
    <scope>NUCLEOTIDE SEQUENCE [LARGE SCALE GENOMIC DNA]</scope>
</reference>
<evidence type="ECO:0000313" key="4">
    <source>
        <dbReference type="Proteomes" id="UP000182888"/>
    </source>
</evidence>
<protein>
    <recommendedName>
        <fullName evidence="5">Rrf2 family transcriptional regulator</fullName>
    </recommendedName>
</protein>
<dbReference type="PANTHER" id="PTHR33221:SF15">
    <property type="entry name" value="HTH-TYPE TRANSCRIPTIONAL REGULATOR YWGB-RELATED"/>
    <property type="match status" value="1"/>
</dbReference>
<organism evidence="1 3">
    <name type="scientific">Mesorhizobium plurifarium</name>
    <dbReference type="NCBI Taxonomy" id="69974"/>
    <lineage>
        <taxon>Bacteria</taxon>
        <taxon>Pseudomonadati</taxon>
        <taxon>Pseudomonadota</taxon>
        <taxon>Alphaproteobacteria</taxon>
        <taxon>Hyphomicrobiales</taxon>
        <taxon>Phyllobacteriaceae</taxon>
        <taxon>Mesorhizobium</taxon>
    </lineage>
</organism>